<dbReference type="AlphaFoldDB" id="F8L9F8"/>
<name>F8L9F8_SIMNZ</name>
<dbReference type="Pfam" id="PF03486">
    <property type="entry name" value="HI0933_like"/>
    <property type="match status" value="1"/>
</dbReference>
<dbReference type="InterPro" id="IPR055178">
    <property type="entry name" value="RsdA/BaiN/AoA(So)-like_dom"/>
</dbReference>
<dbReference type="HOGENOM" id="CLU_025174_0_1_0"/>
<organism evidence="6 7">
    <name type="scientific">Simkania negevensis (strain ATCC VR-1471 / DSM 27360 / Z)</name>
    <dbReference type="NCBI Taxonomy" id="331113"/>
    <lineage>
        <taxon>Bacteria</taxon>
        <taxon>Pseudomonadati</taxon>
        <taxon>Chlamydiota</taxon>
        <taxon>Chlamydiia</taxon>
        <taxon>Parachlamydiales</taxon>
        <taxon>Simkaniaceae</taxon>
        <taxon>Simkania</taxon>
    </lineage>
</organism>
<dbReference type="eggNOG" id="COG2081">
    <property type="taxonomic scope" value="Bacteria"/>
</dbReference>
<dbReference type="RefSeq" id="WP_013943958.1">
    <property type="nucleotide sequence ID" value="NC_015713.1"/>
</dbReference>
<protein>
    <submittedName>
        <fullName evidence="6">Uncharacterized protein ytfP</fullName>
    </submittedName>
</protein>
<dbReference type="InterPro" id="IPR036188">
    <property type="entry name" value="FAD/NAD-bd_sf"/>
</dbReference>
<dbReference type="Proteomes" id="UP000000496">
    <property type="component" value="Chromosome gsn.131"/>
</dbReference>
<dbReference type="EMBL" id="FR872582">
    <property type="protein sequence ID" value="CCB89492.1"/>
    <property type="molecule type" value="Genomic_DNA"/>
</dbReference>
<dbReference type="Gene3D" id="2.40.30.10">
    <property type="entry name" value="Translation factors"/>
    <property type="match status" value="1"/>
</dbReference>
<evidence type="ECO:0000256" key="2">
    <source>
        <dbReference type="ARBA" id="ARBA00022630"/>
    </source>
</evidence>
<sequence length="377" mass="41540">MQILVIGGGPAGFFAAIAAKNTYPQATVTLHERTNKVLSKVRISGGGRCNVTHACFDPKELVKNYPRGSKELLGPFHRFQPTSTVRWFAEKGVELKIEADGRMFPITDSSQTIIDCLLAEANRVGVEIKLQSKLSISEMDADRLILATGSTRGGFEIAQHFGHTIQPPVPSLFTFNIPEFPLESIAGVSVENVHLKLEGTKLSQEGPLLMTHWGFSGPAALKLSAFGARLLAEKNYEIGLYIDWLPKFSIDELLSLFASEHKAKKLSAIRSIPLPKRLWNLLCGDENQLLSRMSKPALRKLCEKLKADRYQVKGKTTNKEEFVTCGGITLSEVNFKTMESKLHPGLYFCGEILDIDGITGGFNFQNAWTTGWIAGTA</sequence>
<keyword evidence="3" id="KW-0274">FAD</keyword>
<reference evidence="6 7" key="2">
    <citation type="journal article" date="2011" name="Mol. Biol. Evol.">
        <title>Unity in variety--the pan-genome of the Chlamydiae.</title>
        <authorList>
            <person name="Collingro A."/>
            <person name="Tischler P."/>
            <person name="Weinmaier T."/>
            <person name="Penz T."/>
            <person name="Heinz E."/>
            <person name="Brunham R.C."/>
            <person name="Read T.D."/>
            <person name="Bavoil P.M."/>
            <person name="Sachse K."/>
            <person name="Kahane S."/>
            <person name="Friedman M.G."/>
            <person name="Rattei T."/>
            <person name="Myers G.S."/>
            <person name="Horn M."/>
        </authorList>
    </citation>
    <scope>NUCLEOTIDE SEQUENCE [LARGE SCALE GENOMIC DNA]</scope>
    <source>
        <strain evidence="7">ATCC VR-1471 / Z</strain>
    </source>
</reference>
<dbReference type="PRINTS" id="PR00411">
    <property type="entry name" value="PNDRDTASEI"/>
</dbReference>
<reference key="1">
    <citation type="journal article" date="2011" name="Mol. Biol. Evol.">
        <title>Unity in variety -- the pan-genome of the Chlamydiae.</title>
        <authorList>
            <person name="Collingro A."/>
            <person name="Tischler P."/>
            <person name="Weinmaier T."/>
            <person name="Penz T."/>
            <person name="Heinz E."/>
            <person name="Brunham R.C."/>
            <person name="Read T.D."/>
            <person name="Bavoil P.M."/>
            <person name="Sachse K."/>
            <person name="Kahane S."/>
            <person name="Friedman M.G."/>
            <person name="Rattei T."/>
            <person name="Myers G.S.A."/>
            <person name="Horn M."/>
        </authorList>
    </citation>
    <scope>NUCLEOTIDE SEQUENCE</scope>
    <source>
        <strain>Z</strain>
    </source>
</reference>
<dbReference type="InterPro" id="IPR057661">
    <property type="entry name" value="RsdA/BaiN/AoA(So)_Rossmann"/>
</dbReference>
<accession>F8L9F8</accession>
<dbReference type="KEGG" id="sng:SNE_A16150"/>
<dbReference type="STRING" id="331113.SNE_A16150"/>
<gene>
    <name evidence="6" type="primary">ytfP</name>
    <name evidence="6" type="ordered locus">SNE_A16150</name>
</gene>
<feature type="domain" description="RsdA/BaiN/AoA(So)-like insert" evidence="5">
    <location>
        <begin position="169"/>
        <end position="323"/>
    </location>
</feature>
<dbReference type="Pfam" id="PF22780">
    <property type="entry name" value="HI0933_like_1st"/>
    <property type="match status" value="1"/>
</dbReference>
<dbReference type="PANTHER" id="PTHR42887">
    <property type="entry name" value="OS12G0638800 PROTEIN"/>
    <property type="match status" value="1"/>
</dbReference>
<dbReference type="NCBIfam" id="TIGR00275">
    <property type="entry name" value="aminoacetone oxidase family FAD-binding enzyme"/>
    <property type="match status" value="1"/>
</dbReference>
<dbReference type="PRINTS" id="PR00368">
    <property type="entry name" value="FADPNR"/>
</dbReference>
<comment type="cofactor">
    <cofactor evidence="1">
        <name>FAD</name>
        <dbReference type="ChEBI" id="CHEBI:57692"/>
    </cofactor>
</comment>
<dbReference type="SUPFAM" id="SSF51905">
    <property type="entry name" value="FAD/NAD(P)-binding domain"/>
    <property type="match status" value="1"/>
</dbReference>
<dbReference type="PANTHER" id="PTHR42887:SF2">
    <property type="entry name" value="OS12G0638800 PROTEIN"/>
    <property type="match status" value="1"/>
</dbReference>
<keyword evidence="2" id="KW-0285">Flavoprotein</keyword>
<evidence type="ECO:0000256" key="1">
    <source>
        <dbReference type="ARBA" id="ARBA00001974"/>
    </source>
</evidence>
<evidence type="ECO:0000259" key="4">
    <source>
        <dbReference type="Pfam" id="PF03486"/>
    </source>
</evidence>
<dbReference type="Gene3D" id="3.50.50.60">
    <property type="entry name" value="FAD/NAD(P)-binding domain"/>
    <property type="match status" value="1"/>
</dbReference>
<dbReference type="Gene3D" id="1.10.8.260">
    <property type="entry name" value="HI0933 insert domain-like"/>
    <property type="match status" value="1"/>
</dbReference>
<dbReference type="SUPFAM" id="SSF160996">
    <property type="entry name" value="HI0933 insert domain-like"/>
    <property type="match status" value="1"/>
</dbReference>
<evidence type="ECO:0000259" key="5">
    <source>
        <dbReference type="Pfam" id="PF22780"/>
    </source>
</evidence>
<dbReference type="InterPro" id="IPR004792">
    <property type="entry name" value="BaiN-like"/>
</dbReference>
<dbReference type="OrthoDB" id="9773233at2"/>
<keyword evidence="7" id="KW-1185">Reference proteome</keyword>
<dbReference type="InterPro" id="IPR023166">
    <property type="entry name" value="BaiN-like_dom_sf"/>
</dbReference>
<evidence type="ECO:0000256" key="3">
    <source>
        <dbReference type="ARBA" id="ARBA00022827"/>
    </source>
</evidence>
<evidence type="ECO:0000313" key="6">
    <source>
        <dbReference type="EMBL" id="CCB89492.1"/>
    </source>
</evidence>
<proteinExistence type="predicted"/>
<feature type="domain" description="RsdA/BaiN/AoA(So)-like Rossmann fold-like" evidence="4">
    <location>
        <begin position="2"/>
        <end position="142"/>
    </location>
</feature>
<evidence type="ECO:0000313" key="7">
    <source>
        <dbReference type="Proteomes" id="UP000000496"/>
    </source>
</evidence>